<dbReference type="Proteomes" id="UP000002669">
    <property type="component" value="Unassembled WGS sequence"/>
</dbReference>
<feature type="region of interest" description="Disordered" evidence="1">
    <location>
        <begin position="1"/>
        <end position="70"/>
    </location>
</feature>
<protein>
    <submittedName>
        <fullName evidence="2">Uncharacterized protein</fullName>
    </submittedName>
</protein>
<dbReference type="InParanoid" id="E4UW19"/>
<accession>E4UW19</accession>
<dbReference type="AlphaFoldDB" id="E4UW19"/>
<feature type="compositionally biased region" description="Polar residues" evidence="1">
    <location>
        <begin position="14"/>
        <end position="38"/>
    </location>
</feature>
<evidence type="ECO:0000313" key="3">
    <source>
        <dbReference type="Proteomes" id="UP000002669"/>
    </source>
</evidence>
<dbReference type="GeneID" id="10028154"/>
<feature type="compositionally biased region" description="Gly residues" evidence="1">
    <location>
        <begin position="1"/>
        <end position="10"/>
    </location>
</feature>
<reference evidence="3" key="1">
    <citation type="journal article" date="2012" name="MBio">
        <title>Comparative genome analysis of Trichophyton rubrum and related dermatophytes reveals candidate genes involved in infection.</title>
        <authorList>
            <person name="Martinez D.A."/>
            <person name="Oliver B.G."/>
            <person name="Graeser Y."/>
            <person name="Goldberg J.M."/>
            <person name="Li W."/>
            <person name="Martinez-Rossi N.M."/>
            <person name="Monod M."/>
            <person name="Shelest E."/>
            <person name="Barton R.C."/>
            <person name="Birch E."/>
            <person name="Brakhage A.A."/>
            <person name="Chen Z."/>
            <person name="Gurr S.J."/>
            <person name="Heiman D."/>
            <person name="Heitman J."/>
            <person name="Kosti I."/>
            <person name="Rossi A."/>
            <person name="Saif S."/>
            <person name="Samalova M."/>
            <person name="Saunders C.W."/>
            <person name="Shea T."/>
            <person name="Summerbell R.C."/>
            <person name="Xu J."/>
            <person name="Young S."/>
            <person name="Zeng Q."/>
            <person name="Birren B.W."/>
            <person name="Cuomo C.A."/>
            <person name="White T.C."/>
        </authorList>
    </citation>
    <scope>NUCLEOTIDE SEQUENCE [LARGE SCALE GENOMIC DNA]</scope>
    <source>
        <strain evidence="3">ATCC MYA-4604 / CBS 118893</strain>
    </source>
</reference>
<organism evidence="3">
    <name type="scientific">Arthroderma gypseum (strain ATCC MYA-4604 / CBS 118893)</name>
    <name type="common">Microsporum gypseum</name>
    <dbReference type="NCBI Taxonomy" id="535722"/>
    <lineage>
        <taxon>Eukaryota</taxon>
        <taxon>Fungi</taxon>
        <taxon>Dikarya</taxon>
        <taxon>Ascomycota</taxon>
        <taxon>Pezizomycotina</taxon>
        <taxon>Eurotiomycetes</taxon>
        <taxon>Eurotiomycetidae</taxon>
        <taxon>Onygenales</taxon>
        <taxon>Arthrodermataceae</taxon>
        <taxon>Nannizzia</taxon>
    </lineage>
</organism>
<proteinExistence type="predicted"/>
<dbReference type="HOGENOM" id="CLU_2132940_0_0_1"/>
<sequence length="113" mass="12266">MEEGTGGVEGGNMACSSQSVWASERPSTSSESIFQIRTSDSDDACCDLPRPRKRGVQQREEEVSPTHPGISILTRRDLVHPRLHWAGSGQGCCHAKGANIFQSSVLRLDTRGL</sequence>
<dbReference type="RefSeq" id="XP_003172878.1">
    <property type="nucleotide sequence ID" value="XM_003172830.1"/>
</dbReference>
<evidence type="ECO:0000256" key="1">
    <source>
        <dbReference type="SAM" id="MobiDB-lite"/>
    </source>
</evidence>
<evidence type="ECO:0000313" key="2">
    <source>
        <dbReference type="EMBL" id="EFR02467.1"/>
    </source>
</evidence>
<dbReference type="EMBL" id="DS989825">
    <property type="protein sequence ID" value="EFR02467.1"/>
    <property type="molecule type" value="Genomic_DNA"/>
</dbReference>
<gene>
    <name evidence="2" type="ORF">MGYG_05460</name>
</gene>
<keyword evidence="3" id="KW-1185">Reference proteome</keyword>
<dbReference type="VEuPathDB" id="FungiDB:MGYG_05460"/>
<name>E4UW19_ARTGP</name>